<dbReference type="InterPro" id="IPR011009">
    <property type="entry name" value="Kinase-like_dom_sf"/>
</dbReference>
<dbReference type="Proteomes" id="UP001153148">
    <property type="component" value="Unassembled WGS sequence"/>
</dbReference>
<comment type="caution">
    <text evidence="1">The sequence shown here is derived from an EMBL/GenBank/DDBJ whole genome shotgun (WGS) entry which is preliminary data.</text>
</comment>
<evidence type="ECO:0000313" key="1">
    <source>
        <dbReference type="EMBL" id="CAG2067169.1"/>
    </source>
</evidence>
<evidence type="ECO:0008006" key="3">
    <source>
        <dbReference type="Google" id="ProtNLM"/>
    </source>
</evidence>
<organism evidence="1 2">
    <name type="scientific">Timema podura</name>
    <name type="common">Walking stick</name>
    <dbReference type="NCBI Taxonomy" id="61482"/>
    <lineage>
        <taxon>Eukaryota</taxon>
        <taxon>Metazoa</taxon>
        <taxon>Ecdysozoa</taxon>
        <taxon>Arthropoda</taxon>
        <taxon>Hexapoda</taxon>
        <taxon>Insecta</taxon>
        <taxon>Pterygota</taxon>
        <taxon>Neoptera</taxon>
        <taxon>Polyneoptera</taxon>
        <taxon>Phasmatodea</taxon>
        <taxon>Timematodea</taxon>
        <taxon>Timematoidea</taxon>
        <taxon>Timematidae</taxon>
        <taxon>Timema</taxon>
    </lineage>
</organism>
<proteinExistence type="predicted"/>
<dbReference type="SUPFAM" id="SSF56112">
    <property type="entry name" value="Protein kinase-like (PK-like)"/>
    <property type="match status" value="1"/>
</dbReference>
<feature type="non-terminal residue" evidence="1">
    <location>
        <position position="77"/>
    </location>
</feature>
<reference evidence="1" key="1">
    <citation type="submission" date="2021-03" db="EMBL/GenBank/DDBJ databases">
        <authorList>
            <person name="Tran Van P."/>
        </authorList>
    </citation>
    <scope>NUCLEOTIDE SEQUENCE</scope>
</reference>
<dbReference type="Gene3D" id="3.30.200.20">
    <property type="entry name" value="Phosphorylase Kinase, domain 1"/>
    <property type="match status" value="1"/>
</dbReference>
<dbReference type="EMBL" id="CAJPIN010064245">
    <property type="protein sequence ID" value="CAG2067169.1"/>
    <property type="molecule type" value="Genomic_DNA"/>
</dbReference>
<name>A0ABN7PLV7_TIMPD</name>
<keyword evidence="2" id="KW-1185">Reference proteome</keyword>
<gene>
    <name evidence="1" type="ORF">TPAB3V08_LOCUS14112</name>
</gene>
<protein>
    <recommendedName>
        <fullName evidence="3">Protein kinase domain-containing protein</fullName>
    </recommendedName>
</protein>
<evidence type="ECO:0000313" key="2">
    <source>
        <dbReference type="Proteomes" id="UP001153148"/>
    </source>
</evidence>
<accession>A0ABN7PLV7</accession>
<sequence length="77" mass="9124">MIYRVLIQQSTKYSGKWEKGHSPDVVKCQDRQTGDLFAAKRLKKIRETIDEVLQTPEVLVMRKLKEHPNILRMFESH</sequence>